<name>A0ABQ8TFG6_PERAM</name>
<protein>
    <submittedName>
        <fullName evidence="1">Uncharacterized protein</fullName>
    </submittedName>
</protein>
<organism evidence="1 2">
    <name type="scientific">Periplaneta americana</name>
    <name type="common">American cockroach</name>
    <name type="synonym">Blatta americana</name>
    <dbReference type="NCBI Taxonomy" id="6978"/>
    <lineage>
        <taxon>Eukaryota</taxon>
        <taxon>Metazoa</taxon>
        <taxon>Ecdysozoa</taxon>
        <taxon>Arthropoda</taxon>
        <taxon>Hexapoda</taxon>
        <taxon>Insecta</taxon>
        <taxon>Pterygota</taxon>
        <taxon>Neoptera</taxon>
        <taxon>Polyneoptera</taxon>
        <taxon>Dictyoptera</taxon>
        <taxon>Blattodea</taxon>
        <taxon>Blattoidea</taxon>
        <taxon>Blattidae</taxon>
        <taxon>Blattinae</taxon>
        <taxon>Periplaneta</taxon>
    </lineage>
</organism>
<gene>
    <name evidence="1" type="ORF">ANN_07056</name>
</gene>
<sequence>MNKASSHTSRASLAYYNRKSVETGINVIPFNNIPVKSPDASPMNFCRFDLLKRGLASRCPTTVEGLWRVCQEVWHNIPLPVLWHSIPRWKLRSRALVHACGHHIEHNQWWRLRESHREKRK</sequence>
<proteinExistence type="predicted"/>
<evidence type="ECO:0000313" key="2">
    <source>
        <dbReference type="Proteomes" id="UP001148838"/>
    </source>
</evidence>
<comment type="caution">
    <text evidence="1">The sequence shown here is derived from an EMBL/GenBank/DDBJ whole genome shotgun (WGS) entry which is preliminary data.</text>
</comment>
<keyword evidence="2" id="KW-1185">Reference proteome</keyword>
<evidence type="ECO:0000313" key="1">
    <source>
        <dbReference type="EMBL" id="KAJ4445255.1"/>
    </source>
</evidence>
<accession>A0ABQ8TFG6</accession>
<reference evidence="1 2" key="1">
    <citation type="journal article" date="2022" name="Allergy">
        <title>Genome assembly and annotation of Periplaneta americana reveal a comprehensive cockroach allergen profile.</title>
        <authorList>
            <person name="Wang L."/>
            <person name="Xiong Q."/>
            <person name="Saelim N."/>
            <person name="Wang L."/>
            <person name="Nong W."/>
            <person name="Wan A.T."/>
            <person name="Shi M."/>
            <person name="Liu X."/>
            <person name="Cao Q."/>
            <person name="Hui J.H.L."/>
            <person name="Sookrung N."/>
            <person name="Leung T.F."/>
            <person name="Tungtrongchitr A."/>
            <person name="Tsui S.K.W."/>
        </authorList>
    </citation>
    <scope>NUCLEOTIDE SEQUENCE [LARGE SCALE GENOMIC DNA]</scope>
    <source>
        <strain evidence="1">PWHHKU_190912</strain>
    </source>
</reference>
<dbReference type="EMBL" id="JAJSOF020000011">
    <property type="protein sequence ID" value="KAJ4445255.1"/>
    <property type="molecule type" value="Genomic_DNA"/>
</dbReference>
<dbReference type="Proteomes" id="UP001148838">
    <property type="component" value="Unassembled WGS sequence"/>
</dbReference>
<dbReference type="Gene3D" id="3.30.420.10">
    <property type="entry name" value="Ribonuclease H-like superfamily/Ribonuclease H"/>
    <property type="match status" value="1"/>
</dbReference>
<dbReference type="InterPro" id="IPR036397">
    <property type="entry name" value="RNaseH_sf"/>
</dbReference>